<dbReference type="SUPFAM" id="SSF53474">
    <property type="entry name" value="alpha/beta-Hydrolases"/>
    <property type="match status" value="1"/>
</dbReference>
<dbReference type="Pfam" id="PF12146">
    <property type="entry name" value="Hydrolase_4"/>
    <property type="match status" value="1"/>
</dbReference>
<dbReference type="GO" id="GO:0016787">
    <property type="term" value="F:hydrolase activity"/>
    <property type="evidence" value="ECO:0007669"/>
    <property type="project" value="UniProtKB-KW"/>
</dbReference>
<keyword evidence="3" id="KW-1185">Reference proteome</keyword>
<evidence type="ECO:0000313" key="2">
    <source>
        <dbReference type="EMBL" id="MCX2966536.1"/>
    </source>
</evidence>
<reference evidence="2" key="1">
    <citation type="submission" date="2022-10" db="EMBL/GenBank/DDBJ databases">
        <title>WGS of marine actinomycetes from Thailand.</title>
        <authorList>
            <person name="Thawai C."/>
        </authorList>
    </citation>
    <scope>NUCLEOTIDE SEQUENCE</scope>
    <source>
        <strain evidence="2">SW21</strain>
    </source>
</reference>
<accession>A0A9X3I6Q7</accession>
<proteinExistence type="predicted"/>
<sequence>MLKRDPATSGSDRTELVVLVLPGGTDRSYRPFSPRQPSALRMYPFTWSIRARFRNRVRVHQVRYRFYGWNGAQNCPVHDARKALDDLTREHPGVPVVLVGHSMGGRVGAHLAADSRVVGLLALAPWWQHADWRHIRDGVRVVAVHGTDDTRTFARRTERGVHELDERGVDATFVPVPDGKHAMLDHIGLWQNAALDFVGTVLRAHHP</sequence>
<dbReference type="Proteomes" id="UP001143347">
    <property type="component" value="Unassembled WGS sequence"/>
</dbReference>
<evidence type="ECO:0000259" key="1">
    <source>
        <dbReference type="Pfam" id="PF12146"/>
    </source>
</evidence>
<protein>
    <submittedName>
        <fullName evidence="2">Alpha/beta fold hydrolase</fullName>
    </submittedName>
</protein>
<dbReference type="InterPro" id="IPR022742">
    <property type="entry name" value="Hydrolase_4"/>
</dbReference>
<organism evidence="2 3">
    <name type="scientific">Gordonia aquimaris</name>
    <dbReference type="NCBI Taxonomy" id="2984863"/>
    <lineage>
        <taxon>Bacteria</taxon>
        <taxon>Bacillati</taxon>
        <taxon>Actinomycetota</taxon>
        <taxon>Actinomycetes</taxon>
        <taxon>Mycobacteriales</taxon>
        <taxon>Gordoniaceae</taxon>
        <taxon>Gordonia</taxon>
    </lineage>
</organism>
<evidence type="ECO:0000313" key="3">
    <source>
        <dbReference type="Proteomes" id="UP001143347"/>
    </source>
</evidence>
<dbReference type="Gene3D" id="3.40.50.1820">
    <property type="entry name" value="alpha/beta hydrolase"/>
    <property type="match status" value="1"/>
</dbReference>
<dbReference type="InterPro" id="IPR029058">
    <property type="entry name" value="AB_hydrolase_fold"/>
</dbReference>
<dbReference type="AlphaFoldDB" id="A0A9X3I6Q7"/>
<comment type="caution">
    <text evidence="2">The sequence shown here is derived from an EMBL/GenBank/DDBJ whole genome shotgun (WGS) entry which is preliminary data.</text>
</comment>
<name>A0A9X3I6Q7_9ACTN</name>
<dbReference type="RefSeq" id="WP_235724552.1">
    <property type="nucleotide sequence ID" value="NZ_JAPKFM010000028.1"/>
</dbReference>
<dbReference type="EMBL" id="JAPKFM010000028">
    <property type="protein sequence ID" value="MCX2966536.1"/>
    <property type="molecule type" value="Genomic_DNA"/>
</dbReference>
<gene>
    <name evidence="2" type="ORF">OSB52_20860</name>
</gene>
<keyword evidence="2" id="KW-0378">Hydrolase</keyword>
<feature type="domain" description="Serine aminopeptidase S33" evidence="1">
    <location>
        <begin position="77"/>
        <end position="129"/>
    </location>
</feature>